<evidence type="ECO:0000313" key="1">
    <source>
        <dbReference type="EMBL" id="MED6294272.1"/>
    </source>
</evidence>
<reference evidence="1 2" key="1">
    <citation type="submission" date="2021-06" db="EMBL/GenBank/DDBJ databases">
        <authorList>
            <person name="Palmer J.M."/>
        </authorList>
    </citation>
    <scope>NUCLEOTIDE SEQUENCE [LARGE SCALE GENOMIC DNA]</scope>
    <source>
        <strain evidence="1 2">CL_MEX2019</strain>
        <tissue evidence="1">Muscle</tissue>
    </source>
</reference>
<organism evidence="1 2">
    <name type="scientific">Characodon lateralis</name>
    <dbReference type="NCBI Taxonomy" id="208331"/>
    <lineage>
        <taxon>Eukaryota</taxon>
        <taxon>Metazoa</taxon>
        <taxon>Chordata</taxon>
        <taxon>Craniata</taxon>
        <taxon>Vertebrata</taxon>
        <taxon>Euteleostomi</taxon>
        <taxon>Actinopterygii</taxon>
        <taxon>Neopterygii</taxon>
        <taxon>Teleostei</taxon>
        <taxon>Neoteleostei</taxon>
        <taxon>Acanthomorphata</taxon>
        <taxon>Ovalentaria</taxon>
        <taxon>Atherinomorphae</taxon>
        <taxon>Cyprinodontiformes</taxon>
        <taxon>Goodeidae</taxon>
        <taxon>Characodon</taxon>
    </lineage>
</organism>
<sequence>CCSPARHVEPSWKLFQPSSPVMRSQKDPLFLGQNHVVLPAADGGLEQPVLCDGTWTESVAVGSEGRINAQMLCRDVRGTDGAFRASWTLLLPVVLDYFVPGCR</sequence>
<gene>
    <name evidence="1" type="ORF">CHARACLAT_019446</name>
</gene>
<protein>
    <submittedName>
        <fullName evidence="1">Uncharacterized protein</fullName>
    </submittedName>
</protein>
<name>A0ABU7F4A7_9TELE</name>
<comment type="caution">
    <text evidence="1">The sequence shown here is derived from an EMBL/GenBank/DDBJ whole genome shotgun (WGS) entry which is preliminary data.</text>
</comment>
<dbReference type="Proteomes" id="UP001352852">
    <property type="component" value="Unassembled WGS sequence"/>
</dbReference>
<evidence type="ECO:0000313" key="2">
    <source>
        <dbReference type="Proteomes" id="UP001352852"/>
    </source>
</evidence>
<dbReference type="EMBL" id="JAHUTJ010075539">
    <property type="protein sequence ID" value="MED6294272.1"/>
    <property type="molecule type" value="Genomic_DNA"/>
</dbReference>
<feature type="non-terminal residue" evidence="1">
    <location>
        <position position="1"/>
    </location>
</feature>
<keyword evidence="2" id="KW-1185">Reference proteome</keyword>
<proteinExistence type="predicted"/>
<accession>A0ABU7F4A7</accession>